<dbReference type="InterPro" id="IPR035984">
    <property type="entry name" value="Acyl-CoA-binding_sf"/>
</dbReference>
<dbReference type="STRING" id="431595.K3W869"/>
<dbReference type="SUPFAM" id="SSF47027">
    <property type="entry name" value="Acyl-CoA binding protein"/>
    <property type="match status" value="1"/>
</dbReference>
<feature type="coiled-coil region" evidence="2">
    <location>
        <begin position="202"/>
        <end position="272"/>
    </location>
</feature>
<dbReference type="GO" id="GO:0005737">
    <property type="term" value="C:cytoplasm"/>
    <property type="evidence" value="ECO:0007669"/>
    <property type="project" value="TreeGrafter"/>
</dbReference>
<dbReference type="EMBL" id="GL376620">
    <property type="status" value="NOT_ANNOTATED_CDS"/>
    <property type="molecule type" value="Genomic_DNA"/>
</dbReference>
<name>K3W869_GLOUD</name>
<evidence type="ECO:0000256" key="1">
    <source>
        <dbReference type="ARBA" id="ARBA00023121"/>
    </source>
</evidence>
<reference evidence="5" key="2">
    <citation type="submission" date="2010-04" db="EMBL/GenBank/DDBJ databases">
        <authorList>
            <person name="Buell R."/>
            <person name="Hamilton J."/>
            <person name="Hostetler J."/>
        </authorList>
    </citation>
    <scope>NUCLEOTIDE SEQUENCE [LARGE SCALE GENOMIC DNA]</scope>
    <source>
        <strain evidence="5">DAOM:BR144</strain>
    </source>
</reference>
<evidence type="ECO:0000256" key="2">
    <source>
        <dbReference type="SAM" id="Coils"/>
    </source>
</evidence>
<dbReference type="HOGENOM" id="CLU_045769_0_0_1"/>
<keyword evidence="2" id="KW-0175">Coiled coil</keyword>
<dbReference type="InterPro" id="IPR000582">
    <property type="entry name" value="Acyl-CoA-binding_protein"/>
</dbReference>
<dbReference type="Pfam" id="PF00887">
    <property type="entry name" value="ACBP"/>
    <property type="match status" value="1"/>
</dbReference>
<dbReference type="eggNOG" id="KOG0817">
    <property type="taxonomic scope" value="Eukaryota"/>
</dbReference>
<dbReference type="GO" id="GO:0006631">
    <property type="term" value="P:fatty acid metabolic process"/>
    <property type="evidence" value="ECO:0007669"/>
    <property type="project" value="TreeGrafter"/>
</dbReference>
<protein>
    <recommendedName>
        <fullName evidence="3">ACB domain-containing protein</fullName>
    </recommendedName>
</protein>
<keyword evidence="5" id="KW-1185">Reference proteome</keyword>
<dbReference type="InParanoid" id="K3W869"/>
<dbReference type="PANTHER" id="PTHR23310">
    <property type="entry name" value="ACYL-COA-BINDING PROTEIN, ACBP"/>
    <property type="match status" value="1"/>
</dbReference>
<organism evidence="4 5">
    <name type="scientific">Globisporangium ultimum (strain ATCC 200006 / CBS 805.95 / DAOM BR144)</name>
    <name type="common">Pythium ultimum</name>
    <dbReference type="NCBI Taxonomy" id="431595"/>
    <lineage>
        <taxon>Eukaryota</taxon>
        <taxon>Sar</taxon>
        <taxon>Stramenopiles</taxon>
        <taxon>Oomycota</taxon>
        <taxon>Peronosporomycetes</taxon>
        <taxon>Pythiales</taxon>
        <taxon>Pythiaceae</taxon>
        <taxon>Globisporangium</taxon>
    </lineage>
</organism>
<dbReference type="GO" id="GO:0000062">
    <property type="term" value="F:fatty-acyl-CoA binding"/>
    <property type="evidence" value="ECO:0007669"/>
    <property type="project" value="InterPro"/>
</dbReference>
<dbReference type="VEuPathDB" id="FungiDB:PYU1_G001160"/>
<accession>K3W869</accession>
<dbReference type="PANTHER" id="PTHR23310:SF77">
    <property type="entry name" value="LD25952P"/>
    <property type="match status" value="1"/>
</dbReference>
<dbReference type="Proteomes" id="UP000019132">
    <property type="component" value="Unassembled WGS sequence"/>
</dbReference>
<feature type="domain" description="ACB" evidence="3">
    <location>
        <begin position="88"/>
        <end position="180"/>
    </location>
</feature>
<dbReference type="AlphaFoldDB" id="K3W869"/>
<sequence length="365" mass="41204">MPSLMRSSSSAPSASAVPSAFGSVASQAAAINAFRSRLRSPSPASSIAETEDDLDLLSAAAMLPPVSPAQTGAHHAHGHSACDSCSALETEFAAAVLFVETYNGPHRILTQENSTPKKDFYAFYQQATVGPCPNAAPPPGLTKIETSKWEKWRNLGQMTRHEAMKRYTTALDNLVDDWRRSANSKRRSTSMFERLPRIYDELGELQDRVEEETKKREELEVHLLNFTREYRAMVAREMEQVDQMRGHLTSLVKTLEDDVTSHHNELQRVSQRQLEMLPLVEGSVFLAFETRSRQVYQILQGWIRNKTFRRVIVCLVLFRLWNFIRSRRMPQFVAQLLIRWLAAMSSLDAPNSISAASSGQQPPQR</sequence>
<dbReference type="EnsemblProtists" id="PYU1_T001160">
    <property type="protein sequence ID" value="PYU1_T001160"/>
    <property type="gene ID" value="PYU1_G001160"/>
</dbReference>
<dbReference type="Gene3D" id="1.20.80.10">
    <property type="match status" value="1"/>
</dbReference>
<evidence type="ECO:0000259" key="3">
    <source>
        <dbReference type="PROSITE" id="PS51228"/>
    </source>
</evidence>
<evidence type="ECO:0000313" key="5">
    <source>
        <dbReference type="Proteomes" id="UP000019132"/>
    </source>
</evidence>
<evidence type="ECO:0000313" key="4">
    <source>
        <dbReference type="EnsemblProtists" id="PYU1_T001160"/>
    </source>
</evidence>
<reference evidence="4" key="3">
    <citation type="submission" date="2015-02" db="UniProtKB">
        <authorList>
            <consortium name="EnsemblProtists"/>
        </authorList>
    </citation>
    <scope>IDENTIFICATION</scope>
    <source>
        <strain evidence="4">DAOM BR144</strain>
    </source>
</reference>
<dbReference type="InterPro" id="IPR014352">
    <property type="entry name" value="FERM/acyl-CoA-bd_prot_sf"/>
</dbReference>
<keyword evidence="1" id="KW-0446">Lipid-binding</keyword>
<proteinExistence type="predicted"/>
<reference evidence="5" key="1">
    <citation type="journal article" date="2010" name="Genome Biol.">
        <title>Genome sequence of the necrotrophic plant pathogen Pythium ultimum reveals original pathogenicity mechanisms and effector repertoire.</title>
        <authorList>
            <person name="Levesque C.A."/>
            <person name="Brouwer H."/>
            <person name="Cano L."/>
            <person name="Hamilton J.P."/>
            <person name="Holt C."/>
            <person name="Huitema E."/>
            <person name="Raffaele S."/>
            <person name="Robideau G.P."/>
            <person name="Thines M."/>
            <person name="Win J."/>
            <person name="Zerillo M.M."/>
            <person name="Beakes G.W."/>
            <person name="Boore J.L."/>
            <person name="Busam D."/>
            <person name="Dumas B."/>
            <person name="Ferriera S."/>
            <person name="Fuerstenberg S.I."/>
            <person name="Gachon C.M."/>
            <person name="Gaulin E."/>
            <person name="Govers F."/>
            <person name="Grenville-Briggs L."/>
            <person name="Horner N."/>
            <person name="Hostetler J."/>
            <person name="Jiang R.H."/>
            <person name="Johnson J."/>
            <person name="Krajaejun T."/>
            <person name="Lin H."/>
            <person name="Meijer H.J."/>
            <person name="Moore B."/>
            <person name="Morris P."/>
            <person name="Phuntmart V."/>
            <person name="Puiu D."/>
            <person name="Shetty J."/>
            <person name="Stajich J.E."/>
            <person name="Tripathy S."/>
            <person name="Wawra S."/>
            <person name="van West P."/>
            <person name="Whitty B.R."/>
            <person name="Coutinho P.M."/>
            <person name="Henrissat B."/>
            <person name="Martin F."/>
            <person name="Thomas P.D."/>
            <person name="Tyler B.M."/>
            <person name="De Vries R.P."/>
            <person name="Kamoun S."/>
            <person name="Yandell M."/>
            <person name="Tisserat N."/>
            <person name="Buell C.R."/>
        </authorList>
    </citation>
    <scope>NUCLEOTIDE SEQUENCE</scope>
    <source>
        <strain evidence="5">DAOM:BR144</strain>
    </source>
</reference>
<dbReference type="OMA" id="PHRILTQ"/>
<dbReference type="PROSITE" id="PS51228">
    <property type="entry name" value="ACB_2"/>
    <property type="match status" value="1"/>
</dbReference>